<evidence type="ECO:0000256" key="4">
    <source>
        <dbReference type="ARBA" id="ARBA00022490"/>
    </source>
</evidence>
<dbReference type="FunFam" id="3.30.720.10:FF:000001">
    <property type="entry name" value="Signal recognition particle 9 kDa protein"/>
    <property type="match status" value="1"/>
</dbReference>
<evidence type="ECO:0000256" key="1">
    <source>
        <dbReference type="ARBA" id="ARBA00004496"/>
    </source>
</evidence>
<feature type="non-terminal residue" evidence="10">
    <location>
        <position position="1"/>
    </location>
</feature>
<dbReference type="Proteomes" id="UP001177023">
    <property type="component" value="Unassembled WGS sequence"/>
</dbReference>
<protein>
    <recommendedName>
        <fullName evidence="3">Signal recognition particle 9 kDa protein</fullName>
    </recommendedName>
</protein>
<dbReference type="GO" id="GO:0006614">
    <property type="term" value="P:SRP-dependent cotranslational protein targeting to membrane"/>
    <property type="evidence" value="ECO:0007669"/>
    <property type="project" value="InterPro"/>
</dbReference>
<name>A0AA36D0T5_9BILA</name>
<dbReference type="InterPro" id="IPR009018">
    <property type="entry name" value="Signal_recog_particle_SRP9/14"/>
</dbReference>
<sequence length="76" mass="8841">MTYFNSWDEFAKSVERLYSVNPSKCRFSTKYNHTNGKLVLKMTDDIVCLQYSTDQAQDVKRLEKLTGTLMRHIASS</sequence>
<evidence type="ECO:0000313" key="11">
    <source>
        <dbReference type="Proteomes" id="UP001177023"/>
    </source>
</evidence>
<proteinExistence type="inferred from homology"/>
<feature type="domain" description="SRP9" evidence="9">
    <location>
        <begin position="4"/>
        <end position="73"/>
    </location>
</feature>
<evidence type="ECO:0000259" key="9">
    <source>
        <dbReference type="Pfam" id="PF05486"/>
    </source>
</evidence>
<dbReference type="SUPFAM" id="SSF54762">
    <property type="entry name" value="Signal recognition particle alu RNA binding heterodimer, SRP9/14"/>
    <property type="match status" value="1"/>
</dbReference>
<comment type="subcellular location">
    <subcellularLocation>
        <location evidence="1">Cytoplasm</location>
    </subcellularLocation>
</comment>
<keyword evidence="11" id="KW-1185">Reference proteome</keyword>
<keyword evidence="5" id="KW-0694">RNA-binding</keyword>
<evidence type="ECO:0000256" key="8">
    <source>
        <dbReference type="ARBA" id="ARBA00045462"/>
    </source>
</evidence>
<keyword evidence="4" id="KW-0963">Cytoplasm</keyword>
<reference evidence="10" key="1">
    <citation type="submission" date="2023-06" db="EMBL/GenBank/DDBJ databases">
        <authorList>
            <person name="Delattre M."/>
        </authorList>
    </citation>
    <scope>NUCLEOTIDE SEQUENCE</scope>
    <source>
        <strain evidence="10">AF72</strain>
    </source>
</reference>
<comment type="similarity">
    <text evidence="2">Belongs to the SRP9 family.</text>
</comment>
<accession>A0AA36D0T5</accession>
<evidence type="ECO:0000256" key="7">
    <source>
        <dbReference type="ARBA" id="ARBA00023274"/>
    </source>
</evidence>
<evidence type="ECO:0000256" key="3">
    <source>
        <dbReference type="ARBA" id="ARBA00020414"/>
    </source>
</evidence>
<keyword evidence="6" id="KW-0733">Signal recognition particle</keyword>
<keyword evidence="7" id="KW-0687">Ribonucleoprotein</keyword>
<dbReference type="PANTHER" id="PTHR12834">
    <property type="entry name" value="SIGNAL RECOGNITION PARTICLE 9 KDA PROTEIN"/>
    <property type="match status" value="1"/>
</dbReference>
<dbReference type="InterPro" id="IPR039432">
    <property type="entry name" value="SRP9_dom"/>
</dbReference>
<evidence type="ECO:0000256" key="6">
    <source>
        <dbReference type="ARBA" id="ARBA00023135"/>
    </source>
</evidence>
<evidence type="ECO:0000256" key="2">
    <source>
        <dbReference type="ARBA" id="ARBA00009193"/>
    </source>
</evidence>
<dbReference type="InterPro" id="IPR008832">
    <property type="entry name" value="SRP9"/>
</dbReference>
<dbReference type="AlphaFoldDB" id="A0AA36D0T5"/>
<dbReference type="GO" id="GO:0005829">
    <property type="term" value="C:cytosol"/>
    <property type="evidence" value="ECO:0007669"/>
    <property type="project" value="UniProtKB-ARBA"/>
</dbReference>
<dbReference type="GO" id="GO:0045900">
    <property type="term" value="P:negative regulation of translational elongation"/>
    <property type="evidence" value="ECO:0007669"/>
    <property type="project" value="InterPro"/>
</dbReference>
<dbReference type="GO" id="GO:0005786">
    <property type="term" value="C:signal recognition particle, endoplasmic reticulum targeting"/>
    <property type="evidence" value="ECO:0007669"/>
    <property type="project" value="UniProtKB-KW"/>
</dbReference>
<evidence type="ECO:0000313" key="10">
    <source>
        <dbReference type="EMBL" id="CAJ0578947.1"/>
    </source>
</evidence>
<dbReference type="Gene3D" id="3.30.720.10">
    <property type="entry name" value="Signal recognition particle alu RNA binding heterodimer, srp9/1"/>
    <property type="match status" value="1"/>
</dbReference>
<organism evidence="10 11">
    <name type="scientific">Mesorhabditis spiculigera</name>
    <dbReference type="NCBI Taxonomy" id="96644"/>
    <lineage>
        <taxon>Eukaryota</taxon>
        <taxon>Metazoa</taxon>
        <taxon>Ecdysozoa</taxon>
        <taxon>Nematoda</taxon>
        <taxon>Chromadorea</taxon>
        <taxon>Rhabditida</taxon>
        <taxon>Rhabditina</taxon>
        <taxon>Rhabditomorpha</taxon>
        <taxon>Rhabditoidea</taxon>
        <taxon>Rhabditidae</taxon>
        <taxon>Mesorhabditinae</taxon>
        <taxon>Mesorhabditis</taxon>
    </lineage>
</organism>
<comment type="caution">
    <text evidence="10">The sequence shown here is derived from an EMBL/GenBank/DDBJ whole genome shotgun (WGS) entry which is preliminary data.</text>
</comment>
<comment type="function">
    <text evidence="8">Component of the signal recognition particle (SRP) complex, a ribonucleoprotein complex that mediates the cotranslational targeting of secretory and membrane proteins to the endoplasmic reticulum (ER). SRP9 together with SRP14 and the Alu portion of the SRP RNA, constitutes the elongation arrest domain of SRP. The complex of SRP9 and SRP14 is required for SRP RNA binding.</text>
</comment>
<dbReference type="EMBL" id="CATQJA010002655">
    <property type="protein sequence ID" value="CAJ0578947.1"/>
    <property type="molecule type" value="Genomic_DNA"/>
</dbReference>
<dbReference type="PIRSF" id="PIRSF017029">
    <property type="entry name" value="Signal_recog_particle_SRP9"/>
    <property type="match status" value="1"/>
</dbReference>
<dbReference type="GO" id="GO:0008312">
    <property type="term" value="F:7S RNA binding"/>
    <property type="evidence" value="ECO:0007669"/>
    <property type="project" value="InterPro"/>
</dbReference>
<dbReference type="Pfam" id="PF05486">
    <property type="entry name" value="SRP9-21"/>
    <property type="match status" value="1"/>
</dbReference>
<dbReference type="InterPro" id="IPR039914">
    <property type="entry name" value="SRP9-like"/>
</dbReference>
<evidence type="ECO:0000256" key="5">
    <source>
        <dbReference type="ARBA" id="ARBA00022884"/>
    </source>
</evidence>
<dbReference type="PANTHER" id="PTHR12834:SF12">
    <property type="entry name" value="SIGNAL RECOGNITION PARTICLE 9 KDA PROTEIN"/>
    <property type="match status" value="1"/>
</dbReference>
<gene>
    <name evidence="10" type="ORF">MSPICULIGERA_LOCUS17185</name>
</gene>